<dbReference type="InterPro" id="IPR000515">
    <property type="entry name" value="MetI-like"/>
</dbReference>
<dbReference type="GO" id="GO:0005886">
    <property type="term" value="C:plasma membrane"/>
    <property type="evidence" value="ECO:0007669"/>
    <property type="project" value="UniProtKB-SubCell"/>
</dbReference>
<feature type="transmembrane region" description="Helical" evidence="7">
    <location>
        <begin position="106"/>
        <end position="127"/>
    </location>
</feature>
<protein>
    <submittedName>
        <fullName evidence="9">Sugar ABC transporter permease</fullName>
    </submittedName>
</protein>
<feature type="transmembrane region" description="Helical" evidence="7">
    <location>
        <begin position="45"/>
        <end position="71"/>
    </location>
</feature>
<dbReference type="CDD" id="cd06261">
    <property type="entry name" value="TM_PBP2"/>
    <property type="match status" value="1"/>
</dbReference>
<dbReference type="Pfam" id="PF00528">
    <property type="entry name" value="BPD_transp_1"/>
    <property type="match status" value="1"/>
</dbReference>
<name>A0A540VIG7_9CHLR</name>
<evidence type="ECO:0000256" key="6">
    <source>
        <dbReference type="ARBA" id="ARBA00023136"/>
    </source>
</evidence>
<dbReference type="GO" id="GO:0055085">
    <property type="term" value="P:transmembrane transport"/>
    <property type="evidence" value="ECO:0007669"/>
    <property type="project" value="InterPro"/>
</dbReference>
<dbReference type="SUPFAM" id="SSF161098">
    <property type="entry name" value="MetI-like"/>
    <property type="match status" value="1"/>
</dbReference>
<dbReference type="PROSITE" id="PS50928">
    <property type="entry name" value="ABC_TM1"/>
    <property type="match status" value="1"/>
</dbReference>
<keyword evidence="10" id="KW-1185">Reference proteome</keyword>
<sequence>MPRSRCSVGVWRVATLTREVKATPEQKARRRRIFWKRLRKTWPGYLFVSPAVLLISIFSYISIAFSLYISFFEYDIITENRPFVGLENYVRAVGDSLVRIGFRNTLVYVVVIVPAITGISLILAVLGNQVRQGRAIFRTIFFIPTITPVVVTSMLWVWLYEPNGGVNQLLKMVGIKGPNWLFDPLTALPAIIIMTVWGAVGYYMIIFLAGLAEIPQVYYEAAKVDGATSWHTFWHITIPLLRNSMIFVVVTLTIAAFQVFTQVYIMTRGGPMNATQTVQMVVYRYAFADFEMGYAAAISWLLFGVIFFFSALQLKLFISRELY</sequence>
<keyword evidence="5 7" id="KW-1133">Transmembrane helix</keyword>
<dbReference type="PANTHER" id="PTHR30193:SF37">
    <property type="entry name" value="INNER MEMBRANE ABC TRANSPORTER PERMEASE PROTEIN YCJO"/>
    <property type="match status" value="1"/>
</dbReference>
<dbReference type="Proteomes" id="UP000317371">
    <property type="component" value="Unassembled WGS sequence"/>
</dbReference>
<feature type="transmembrane region" description="Helical" evidence="7">
    <location>
        <begin position="292"/>
        <end position="312"/>
    </location>
</feature>
<keyword evidence="2 7" id="KW-0813">Transport</keyword>
<keyword evidence="4 7" id="KW-0812">Transmembrane</keyword>
<feature type="transmembrane region" description="Helical" evidence="7">
    <location>
        <begin position="187"/>
        <end position="211"/>
    </location>
</feature>
<evidence type="ECO:0000256" key="7">
    <source>
        <dbReference type="RuleBase" id="RU363032"/>
    </source>
</evidence>
<organism evidence="9 10">
    <name type="scientific">Litorilinea aerophila</name>
    <dbReference type="NCBI Taxonomy" id="1204385"/>
    <lineage>
        <taxon>Bacteria</taxon>
        <taxon>Bacillati</taxon>
        <taxon>Chloroflexota</taxon>
        <taxon>Caldilineae</taxon>
        <taxon>Caldilineales</taxon>
        <taxon>Caldilineaceae</taxon>
        <taxon>Litorilinea</taxon>
    </lineage>
</organism>
<feature type="domain" description="ABC transmembrane type-1" evidence="8">
    <location>
        <begin position="102"/>
        <end position="313"/>
    </location>
</feature>
<evidence type="ECO:0000313" key="9">
    <source>
        <dbReference type="EMBL" id="TQE96568.1"/>
    </source>
</evidence>
<accession>A0A540VIG7</accession>
<evidence type="ECO:0000313" key="10">
    <source>
        <dbReference type="Proteomes" id="UP000317371"/>
    </source>
</evidence>
<dbReference type="InParanoid" id="A0A540VIG7"/>
<keyword evidence="3" id="KW-1003">Cell membrane</keyword>
<comment type="similarity">
    <text evidence="7">Belongs to the binding-protein-dependent transport system permease family.</text>
</comment>
<reference evidence="9 10" key="1">
    <citation type="submission" date="2019-06" db="EMBL/GenBank/DDBJ databases">
        <title>Genome sequence of Litorilinea aerophila BAA-2444.</title>
        <authorList>
            <person name="Maclea K.S."/>
            <person name="Maurais E.G."/>
            <person name="Iannazzi L.C."/>
        </authorList>
    </citation>
    <scope>NUCLEOTIDE SEQUENCE [LARGE SCALE GENOMIC DNA]</scope>
    <source>
        <strain evidence="9 10">ATCC BAA-2444</strain>
    </source>
</reference>
<comment type="subcellular location">
    <subcellularLocation>
        <location evidence="1 7">Cell membrane</location>
        <topology evidence="1 7">Multi-pass membrane protein</topology>
    </subcellularLocation>
</comment>
<proteinExistence type="inferred from homology"/>
<feature type="transmembrane region" description="Helical" evidence="7">
    <location>
        <begin position="139"/>
        <end position="159"/>
    </location>
</feature>
<evidence type="ECO:0000256" key="4">
    <source>
        <dbReference type="ARBA" id="ARBA00022692"/>
    </source>
</evidence>
<evidence type="ECO:0000256" key="2">
    <source>
        <dbReference type="ARBA" id="ARBA00022448"/>
    </source>
</evidence>
<comment type="caution">
    <text evidence="9">The sequence shown here is derived from an EMBL/GenBank/DDBJ whole genome shotgun (WGS) entry which is preliminary data.</text>
</comment>
<dbReference type="Gene3D" id="1.10.3720.10">
    <property type="entry name" value="MetI-like"/>
    <property type="match status" value="1"/>
</dbReference>
<gene>
    <name evidence="9" type="ORF">FKZ61_06650</name>
</gene>
<dbReference type="InterPro" id="IPR051393">
    <property type="entry name" value="ABC_transporter_permease"/>
</dbReference>
<evidence type="ECO:0000256" key="5">
    <source>
        <dbReference type="ARBA" id="ARBA00022989"/>
    </source>
</evidence>
<keyword evidence="6 7" id="KW-0472">Membrane</keyword>
<dbReference type="PANTHER" id="PTHR30193">
    <property type="entry name" value="ABC TRANSPORTER PERMEASE PROTEIN"/>
    <property type="match status" value="1"/>
</dbReference>
<dbReference type="OrthoDB" id="9774448at2"/>
<evidence type="ECO:0000256" key="1">
    <source>
        <dbReference type="ARBA" id="ARBA00004651"/>
    </source>
</evidence>
<dbReference type="EMBL" id="VIGC01000007">
    <property type="protein sequence ID" value="TQE96568.1"/>
    <property type="molecule type" value="Genomic_DNA"/>
</dbReference>
<evidence type="ECO:0000256" key="3">
    <source>
        <dbReference type="ARBA" id="ARBA00022475"/>
    </source>
</evidence>
<dbReference type="InterPro" id="IPR035906">
    <property type="entry name" value="MetI-like_sf"/>
</dbReference>
<evidence type="ECO:0000259" key="8">
    <source>
        <dbReference type="PROSITE" id="PS50928"/>
    </source>
</evidence>
<dbReference type="AlphaFoldDB" id="A0A540VIG7"/>
<feature type="transmembrane region" description="Helical" evidence="7">
    <location>
        <begin position="245"/>
        <end position="265"/>
    </location>
</feature>